<evidence type="ECO:0008006" key="11">
    <source>
        <dbReference type="Google" id="ProtNLM"/>
    </source>
</evidence>
<proteinExistence type="predicted"/>
<accession>A0A098S7F4</accession>
<evidence type="ECO:0000256" key="3">
    <source>
        <dbReference type="ARBA" id="ARBA00022692"/>
    </source>
</evidence>
<feature type="transmembrane region" description="Helical" evidence="6">
    <location>
        <begin position="499"/>
        <end position="518"/>
    </location>
</feature>
<comment type="caution">
    <text evidence="9">The sequence shown here is derived from an EMBL/GenBank/DDBJ whole genome shotgun (WGS) entry which is preliminary data.</text>
</comment>
<keyword evidence="10" id="KW-1185">Reference proteome</keyword>
<gene>
    <name evidence="9" type="ORF">IX84_07360</name>
</gene>
<evidence type="ECO:0000259" key="7">
    <source>
        <dbReference type="Pfam" id="PF03772"/>
    </source>
</evidence>
<name>A0A098S7F4_9BACT</name>
<keyword evidence="4 6" id="KW-1133">Transmembrane helix</keyword>
<feature type="transmembrane region" description="Helical" evidence="6">
    <location>
        <begin position="473"/>
        <end position="492"/>
    </location>
</feature>
<keyword evidence="2" id="KW-1003">Cell membrane</keyword>
<feature type="transmembrane region" description="Helical" evidence="6">
    <location>
        <begin position="281"/>
        <end position="305"/>
    </location>
</feature>
<feature type="transmembrane region" description="Helical" evidence="6">
    <location>
        <begin position="20"/>
        <end position="37"/>
    </location>
</feature>
<reference evidence="9 10" key="1">
    <citation type="journal article" date="2014" name="Int. J. Syst. Evol. Microbiol.">
        <title>Phaeodactylibacter xiamenensis gen. nov., sp. nov., a member of the family Saprospiraceae isolated from the marine alga Phaeodactylum tricornutum.</title>
        <authorList>
            <person name="Chen Z.Jr."/>
            <person name="Lei X."/>
            <person name="Lai Q."/>
            <person name="Li Y."/>
            <person name="Zhang B."/>
            <person name="Zhang J."/>
            <person name="Zhang H."/>
            <person name="Yang L."/>
            <person name="Zheng W."/>
            <person name="Tian Y."/>
            <person name="Yu Z."/>
            <person name="Xu H.Jr."/>
            <person name="Zheng T."/>
        </authorList>
    </citation>
    <scope>NUCLEOTIDE SEQUENCE [LARGE SCALE GENOMIC DNA]</scope>
    <source>
        <strain evidence="9 10">KD52</strain>
    </source>
</reference>
<dbReference type="InterPro" id="IPR025405">
    <property type="entry name" value="DUF4131"/>
</dbReference>
<feature type="transmembrane region" description="Helical" evidence="6">
    <location>
        <begin position="409"/>
        <end position="432"/>
    </location>
</feature>
<feature type="domain" description="DUF4131" evidence="8">
    <location>
        <begin position="18"/>
        <end position="186"/>
    </location>
</feature>
<keyword evidence="3 6" id="KW-0812">Transmembrane</keyword>
<evidence type="ECO:0000259" key="8">
    <source>
        <dbReference type="Pfam" id="PF13567"/>
    </source>
</evidence>
<protein>
    <recommendedName>
        <fullName evidence="11">ComEC/Rec2-related protein domain-containing protein</fullName>
    </recommendedName>
</protein>
<evidence type="ECO:0000256" key="1">
    <source>
        <dbReference type="ARBA" id="ARBA00004651"/>
    </source>
</evidence>
<dbReference type="Pfam" id="PF13567">
    <property type="entry name" value="DUF4131"/>
    <property type="match status" value="1"/>
</dbReference>
<dbReference type="Pfam" id="PF03772">
    <property type="entry name" value="Competence"/>
    <property type="match status" value="1"/>
</dbReference>
<dbReference type="Proteomes" id="UP000029736">
    <property type="component" value="Unassembled WGS sequence"/>
</dbReference>
<comment type="subcellular location">
    <subcellularLocation>
        <location evidence="1">Cell membrane</location>
        <topology evidence="1">Multi-pass membrane protein</topology>
    </subcellularLocation>
</comment>
<feature type="domain" description="ComEC/Rec2-related protein" evidence="7">
    <location>
        <begin position="226"/>
        <end position="493"/>
    </location>
</feature>
<dbReference type="NCBIfam" id="TIGR00360">
    <property type="entry name" value="ComEC_N-term"/>
    <property type="match status" value="1"/>
</dbReference>
<evidence type="ECO:0000256" key="5">
    <source>
        <dbReference type="ARBA" id="ARBA00023136"/>
    </source>
</evidence>
<feature type="transmembrane region" description="Helical" evidence="6">
    <location>
        <begin position="384"/>
        <end position="403"/>
    </location>
</feature>
<evidence type="ECO:0000313" key="9">
    <source>
        <dbReference type="EMBL" id="KGE88499.1"/>
    </source>
</evidence>
<keyword evidence="5 6" id="KW-0472">Membrane</keyword>
<organism evidence="9 10">
    <name type="scientific">Phaeodactylibacter xiamenensis</name>
    <dbReference type="NCBI Taxonomy" id="1524460"/>
    <lineage>
        <taxon>Bacteria</taxon>
        <taxon>Pseudomonadati</taxon>
        <taxon>Bacteroidota</taxon>
        <taxon>Saprospiria</taxon>
        <taxon>Saprospirales</taxon>
        <taxon>Haliscomenobacteraceae</taxon>
        <taxon>Phaeodactylibacter</taxon>
    </lineage>
</organism>
<feature type="transmembrane region" description="Helical" evidence="6">
    <location>
        <begin position="49"/>
        <end position="69"/>
    </location>
</feature>
<feature type="transmembrane region" description="Helical" evidence="6">
    <location>
        <begin position="439"/>
        <end position="461"/>
    </location>
</feature>
<evidence type="ECO:0000256" key="6">
    <source>
        <dbReference type="SAM" id="Phobius"/>
    </source>
</evidence>
<evidence type="ECO:0000313" key="10">
    <source>
        <dbReference type="Proteomes" id="UP000029736"/>
    </source>
</evidence>
<dbReference type="GO" id="GO:0005886">
    <property type="term" value="C:plasma membrane"/>
    <property type="evidence" value="ECO:0007669"/>
    <property type="project" value="UniProtKB-SubCell"/>
</dbReference>
<dbReference type="PANTHER" id="PTHR30619">
    <property type="entry name" value="DNA INTERNALIZATION/COMPETENCE PROTEIN COMEC/REC2"/>
    <property type="match status" value="1"/>
</dbReference>
<dbReference type="AlphaFoldDB" id="A0A098S7F4"/>
<dbReference type="EMBL" id="JPOS01000018">
    <property type="protein sequence ID" value="KGE88499.1"/>
    <property type="molecule type" value="Genomic_DNA"/>
</dbReference>
<dbReference type="InterPro" id="IPR004477">
    <property type="entry name" value="ComEC_N"/>
</dbReference>
<sequence>MLRLLLPTILGVGLARILPYWKLGLGLALVGIIALGFSRYRKWAFRFRWLPGAIITVVFTGLGLVLTVLHDTRSYAHHFQNQLREDHPAVLMGTVTEVVPAGQRLKVTLRTTATSDTTGHARPSAGKVLAYLDRPLPDASLVPGDRIMVRGKVQSVAPPLNPDQFDYRKYLAARDIHHQVFADTNWVRLEHQPGLMSVAGHLRTKALEILKQYLPTPNEYAVGAALTMGYKSALTEEIENAYANTGAMHVLAVSGLHVGLVQLILMWLLGRVPLRQPWWKIVKTGLIIAGIWAFALLTGAAPSVLRASTMFSFLAVGLALQRTTNVYNTLAASALVLLATNPNLLYHVGFQLSYLAVLGIVYFQPRIYSLWHIENRIGDYLWQLSAVSLAAQLGTLPISLYYFHQFPLYFVLSGLIVVPAAGLILSLTLLLLAFHSVPVLGALIAKVLYGLIYLVNAGIFVIQQLPGGLLEGIWMGSAGAWGLYALLVGLVLGHRTRQFRWVLGSLLLGALMAGGYAWEKWVSSQQQSIVIYQVYKHTAVDVFHGNHITQITSPAMKEDRLAFACEAHRWRRRASVDTLLSPRQSAKVDAAAGQKGYWQLGETRLLVLEDAAQLTGTGSFRVDAVVLSQSPKVRLAKVLERINTSCFIADGSNPPWRAAGWSEEAKALGLAFYYTAQTGAVTLENGIIESWIKNPAE</sequence>
<feature type="transmembrane region" description="Helical" evidence="6">
    <location>
        <begin position="247"/>
        <end position="269"/>
    </location>
</feature>
<feature type="transmembrane region" description="Helical" evidence="6">
    <location>
        <begin position="344"/>
        <end position="363"/>
    </location>
</feature>
<dbReference type="STRING" id="1524460.IX84_07360"/>
<evidence type="ECO:0000256" key="2">
    <source>
        <dbReference type="ARBA" id="ARBA00022475"/>
    </source>
</evidence>
<dbReference type="PANTHER" id="PTHR30619:SF1">
    <property type="entry name" value="RECOMBINATION PROTEIN 2"/>
    <property type="match status" value="1"/>
</dbReference>
<dbReference type="InterPro" id="IPR052159">
    <property type="entry name" value="Competence_DNA_uptake"/>
</dbReference>
<evidence type="ECO:0000256" key="4">
    <source>
        <dbReference type="ARBA" id="ARBA00022989"/>
    </source>
</evidence>